<proteinExistence type="predicted"/>
<reference evidence="1 2" key="1">
    <citation type="submission" date="2016-03" db="EMBL/GenBank/DDBJ databases">
        <title>EvidentialGene: Evidence-directed Construction of Genes on Genomes.</title>
        <authorList>
            <person name="Gilbert D.G."/>
            <person name="Choi J.-H."/>
            <person name="Mockaitis K."/>
            <person name="Colbourne J."/>
            <person name="Pfrender M."/>
        </authorList>
    </citation>
    <scope>NUCLEOTIDE SEQUENCE [LARGE SCALE GENOMIC DNA]</scope>
    <source>
        <strain evidence="1 2">Xinb3</strain>
        <tissue evidence="1">Complete organism</tissue>
    </source>
</reference>
<protein>
    <submittedName>
        <fullName evidence="1">Uncharacterized protein</fullName>
    </submittedName>
</protein>
<organism evidence="1 2">
    <name type="scientific">Daphnia magna</name>
    <dbReference type="NCBI Taxonomy" id="35525"/>
    <lineage>
        <taxon>Eukaryota</taxon>
        <taxon>Metazoa</taxon>
        <taxon>Ecdysozoa</taxon>
        <taxon>Arthropoda</taxon>
        <taxon>Crustacea</taxon>
        <taxon>Branchiopoda</taxon>
        <taxon>Diplostraca</taxon>
        <taxon>Cladocera</taxon>
        <taxon>Anomopoda</taxon>
        <taxon>Daphniidae</taxon>
        <taxon>Daphnia</taxon>
    </lineage>
</organism>
<keyword evidence="2" id="KW-1185">Reference proteome</keyword>
<dbReference type="Proteomes" id="UP000076858">
    <property type="component" value="Unassembled WGS sequence"/>
</dbReference>
<accession>A0A164KBY3</accession>
<name>A0A164KBY3_9CRUS</name>
<sequence>MEIVEILPILHDTPHSKHFKKTGIVAGGGPVTAGAEGQSGLTVHYFKDYCGCLVGLARVSPLTAVRLYRAKARLPVFGSVAGWHVKVGGWKARGGGGRRTSGLI</sequence>
<evidence type="ECO:0000313" key="2">
    <source>
        <dbReference type="Proteomes" id="UP000076858"/>
    </source>
</evidence>
<gene>
    <name evidence="1" type="ORF">APZ42_034254</name>
</gene>
<evidence type="ECO:0000313" key="1">
    <source>
        <dbReference type="EMBL" id="KZS03133.1"/>
    </source>
</evidence>
<dbReference type="AlphaFoldDB" id="A0A164KBY3"/>
<dbReference type="EMBL" id="LRGB01003341">
    <property type="protein sequence ID" value="KZS03133.1"/>
    <property type="molecule type" value="Genomic_DNA"/>
</dbReference>
<comment type="caution">
    <text evidence="1">The sequence shown here is derived from an EMBL/GenBank/DDBJ whole genome shotgun (WGS) entry which is preliminary data.</text>
</comment>